<sequence length="188" mass="21084">MTTPPQTAGMIHARRRDSETKRARVLTTLEHMLDQGIPITFASVARHAQVSTWLVYAPGLRDAIEHARSHQHLHHAPTPSPQADTPGLRTNLALARAEISRLRAERDQQQHQLRLALGARLDSIAKADLVARVDELTRHNTRLTATVAQLRTDNQALHVRVTELEDDLAAARTSLRRMIRAENRPPQS</sequence>
<keyword evidence="1" id="KW-0175">Coiled coil</keyword>
<dbReference type="Gene3D" id="1.20.5.1000">
    <property type="entry name" value="arf6 gtpase in complex with a specific effector, jip4"/>
    <property type="match status" value="1"/>
</dbReference>
<evidence type="ECO:0000313" key="3">
    <source>
        <dbReference type="Proteomes" id="UP000256269"/>
    </source>
</evidence>
<gene>
    <name evidence="2" type="ORF">BCF44_117136</name>
</gene>
<dbReference type="RefSeq" id="WP_211353451.1">
    <property type="nucleotide sequence ID" value="NZ_CP144375.1"/>
</dbReference>
<dbReference type="Proteomes" id="UP000256269">
    <property type="component" value="Unassembled WGS sequence"/>
</dbReference>
<dbReference type="AlphaFoldDB" id="A0A3E0H1V6"/>
<organism evidence="2 3">
    <name type="scientific">Kutzneria buriramensis</name>
    <dbReference type="NCBI Taxonomy" id="1045776"/>
    <lineage>
        <taxon>Bacteria</taxon>
        <taxon>Bacillati</taxon>
        <taxon>Actinomycetota</taxon>
        <taxon>Actinomycetes</taxon>
        <taxon>Pseudonocardiales</taxon>
        <taxon>Pseudonocardiaceae</taxon>
        <taxon>Kutzneria</taxon>
    </lineage>
</organism>
<name>A0A3E0H1V6_9PSEU</name>
<reference evidence="2 3" key="1">
    <citation type="submission" date="2018-08" db="EMBL/GenBank/DDBJ databases">
        <title>Genomic Encyclopedia of Archaeal and Bacterial Type Strains, Phase II (KMG-II): from individual species to whole genera.</title>
        <authorList>
            <person name="Goeker M."/>
        </authorList>
    </citation>
    <scope>NUCLEOTIDE SEQUENCE [LARGE SCALE GENOMIC DNA]</scope>
    <source>
        <strain evidence="2 3">DSM 45791</strain>
    </source>
</reference>
<proteinExistence type="predicted"/>
<comment type="caution">
    <text evidence="2">The sequence shown here is derived from an EMBL/GenBank/DDBJ whole genome shotgun (WGS) entry which is preliminary data.</text>
</comment>
<accession>A0A3E0H1V6</accession>
<feature type="coiled-coil region" evidence="1">
    <location>
        <begin position="92"/>
        <end position="181"/>
    </location>
</feature>
<dbReference type="EMBL" id="QUNO01000017">
    <property type="protein sequence ID" value="REH35748.1"/>
    <property type="molecule type" value="Genomic_DNA"/>
</dbReference>
<protein>
    <submittedName>
        <fullName evidence="2">JNK-interacting (JIP)-like protein</fullName>
    </submittedName>
</protein>
<keyword evidence="3" id="KW-1185">Reference proteome</keyword>
<evidence type="ECO:0000313" key="2">
    <source>
        <dbReference type="EMBL" id="REH35748.1"/>
    </source>
</evidence>
<evidence type="ECO:0000256" key="1">
    <source>
        <dbReference type="SAM" id="Coils"/>
    </source>
</evidence>